<dbReference type="InterPro" id="IPR001943">
    <property type="entry name" value="UVR_dom"/>
</dbReference>
<keyword evidence="1" id="KW-0742">SOS response</keyword>
<dbReference type="InterPro" id="IPR013520">
    <property type="entry name" value="Ribonucl_H"/>
</dbReference>
<gene>
    <name evidence="6" type="ORF">ENO59_07250</name>
</gene>
<organism evidence="6">
    <name type="scientific">Rhodothermus marinus</name>
    <name type="common">Rhodothermus obamensis</name>
    <dbReference type="NCBI Taxonomy" id="29549"/>
    <lineage>
        <taxon>Bacteria</taxon>
        <taxon>Pseudomonadati</taxon>
        <taxon>Rhodothermota</taxon>
        <taxon>Rhodothermia</taxon>
        <taxon>Rhodothermales</taxon>
        <taxon>Rhodothermaceae</taxon>
        <taxon>Rhodothermus</taxon>
    </lineage>
</organism>
<keyword evidence="6" id="KW-0269">Exonuclease</keyword>
<sequence length="566" mass="63768">MRLEAATFVVIDTETTGTGSDDRIIELAAVRLEGGHIVDHFSRLINPGRSVPLPITQLTGISTAMLVGQPAAKDVLPEFLDFLGDSVLVAHNMAFDQRMLELELQRIGRSWPSNPTLCTLRLARRLLPGLPRKGLDGLAAFFRIDPESRHRALGDALLTAKVLRHLLESAQQQGIETLEALLAFQYQPYPKRWQDPLAWLRAVVLPRIPGEPGVYLFRDGRGRLLYVGKARNLQARVRQYFTGIEAHPPRLRQLMAALRHIDWQATRTELEAFLEESHLIKAHRPLFNRAQLRYQTRPFLRLDITKTKATLAVTTFLMEDGAVYFGPLTSRRQALALLDALEATFQLQRLNPKTLRIDDRVCPGHAAGVCTQPCWEAIQQGESSALACLQAFLWGKHNGPLRLLEAAMRTAAAHLDFEAAARYRDHLRILEQVTQRLRAVPALGQHAVVLVQETPKRLAACLVCGGRPIAIQAFPLPLEKARFETWIKAAQATPLPTGPVGYDKRETEMMRLLHHWLWLHRDRGITVPWDPAEPEAVRWQRLRKSLRQVALGQALSQAQNVSKKRA</sequence>
<feature type="domain" description="GIY-YIG" evidence="5">
    <location>
        <begin position="210"/>
        <end position="289"/>
    </location>
</feature>
<dbReference type="SUPFAM" id="SSF53098">
    <property type="entry name" value="Ribonuclease H-like"/>
    <property type="match status" value="1"/>
</dbReference>
<dbReference type="Gene3D" id="3.30.420.10">
    <property type="entry name" value="Ribonuclease H-like superfamily/Ribonuclease H"/>
    <property type="match status" value="1"/>
</dbReference>
<evidence type="ECO:0000256" key="2">
    <source>
        <dbReference type="ARBA" id="ARBA00025483"/>
    </source>
</evidence>
<keyword evidence="6" id="KW-0540">Nuclease</keyword>
<dbReference type="SUPFAM" id="SSF82771">
    <property type="entry name" value="GIY-YIG endonuclease"/>
    <property type="match status" value="1"/>
</dbReference>
<evidence type="ECO:0000313" key="6">
    <source>
        <dbReference type="EMBL" id="HER96299.1"/>
    </source>
</evidence>
<dbReference type="PANTHER" id="PTHR30562">
    <property type="entry name" value="UVRC/OXIDOREDUCTASE"/>
    <property type="match status" value="1"/>
</dbReference>
<dbReference type="AlphaFoldDB" id="A0A7V2B0Z5"/>
<dbReference type="CDD" id="cd06127">
    <property type="entry name" value="DEDDh"/>
    <property type="match status" value="1"/>
</dbReference>
<evidence type="ECO:0000256" key="3">
    <source>
        <dbReference type="ARBA" id="ARBA00026073"/>
    </source>
</evidence>
<evidence type="ECO:0000259" key="4">
    <source>
        <dbReference type="PROSITE" id="PS50151"/>
    </source>
</evidence>
<dbReference type="InterPro" id="IPR050066">
    <property type="entry name" value="UvrABC_protein_C"/>
</dbReference>
<dbReference type="Pfam" id="PF00929">
    <property type="entry name" value="RNase_T"/>
    <property type="match status" value="1"/>
</dbReference>
<dbReference type="GO" id="GO:0003887">
    <property type="term" value="F:DNA-directed DNA polymerase activity"/>
    <property type="evidence" value="ECO:0007669"/>
    <property type="project" value="InterPro"/>
</dbReference>
<dbReference type="Gene3D" id="3.40.1440.10">
    <property type="entry name" value="GIY-YIG endonuclease"/>
    <property type="match status" value="1"/>
</dbReference>
<name>A0A7V2B0Z5_RHOMR</name>
<dbReference type="EMBL" id="DSGB01000005">
    <property type="protein sequence ID" value="HER96299.1"/>
    <property type="molecule type" value="Genomic_DNA"/>
</dbReference>
<keyword evidence="1" id="KW-0227">DNA damage</keyword>
<comment type="caution">
    <text evidence="6">The sequence shown here is derived from an EMBL/GenBank/DDBJ whole genome shotgun (WGS) entry which is preliminary data.</text>
</comment>
<dbReference type="PROSITE" id="PS50151">
    <property type="entry name" value="UVR"/>
    <property type="match status" value="1"/>
</dbReference>
<dbReference type="CDD" id="cd10434">
    <property type="entry name" value="GIY-YIG_UvrC_Cho"/>
    <property type="match status" value="1"/>
</dbReference>
<dbReference type="FunFam" id="3.30.420.10:FF:000045">
    <property type="entry name" value="3'-5' exonuclease DinG"/>
    <property type="match status" value="1"/>
</dbReference>
<dbReference type="NCBIfam" id="TIGR00573">
    <property type="entry name" value="dnaq"/>
    <property type="match status" value="1"/>
</dbReference>
<dbReference type="InterPro" id="IPR000305">
    <property type="entry name" value="GIY-YIG_endonuc"/>
</dbReference>
<dbReference type="InterPro" id="IPR006054">
    <property type="entry name" value="DnaQ"/>
</dbReference>
<keyword evidence="6" id="KW-0378">Hydrolase</keyword>
<dbReference type="NCBIfam" id="NF005906">
    <property type="entry name" value="PRK07883.1-4"/>
    <property type="match status" value="1"/>
</dbReference>
<dbReference type="SMART" id="SM00465">
    <property type="entry name" value="GIYc"/>
    <property type="match status" value="1"/>
</dbReference>
<dbReference type="Gene3D" id="4.10.860.10">
    <property type="entry name" value="UVR domain"/>
    <property type="match status" value="1"/>
</dbReference>
<dbReference type="GO" id="GO:0004527">
    <property type="term" value="F:exonuclease activity"/>
    <property type="evidence" value="ECO:0007669"/>
    <property type="project" value="UniProtKB-KW"/>
</dbReference>
<dbReference type="Pfam" id="PF01541">
    <property type="entry name" value="GIY-YIG"/>
    <property type="match status" value="1"/>
</dbReference>
<dbReference type="GO" id="GO:0009380">
    <property type="term" value="C:excinuclease repair complex"/>
    <property type="evidence" value="ECO:0007669"/>
    <property type="project" value="TreeGrafter"/>
</dbReference>
<dbReference type="SUPFAM" id="SSF46600">
    <property type="entry name" value="C-terminal UvrC-binding domain of UvrB"/>
    <property type="match status" value="1"/>
</dbReference>
<dbReference type="Pfam" id="PF02151">
    <property type="entry name" value="UVR"/>
    <property type="match status" value="1"/>
</dbReference>
<dbReference type="PROSITE" id="PS50164">
    <property type="entry name" value="GIY_YIG"/>
    <property type="match status" value="1"/>
</dbReference>
<dbReference type="GO" id="GO:0003677">
    <property type="term" value="F:DNA binding"/>
    <property type="evidence" value="ECO:0007669"/>
    <property type="project" value="InterPro"/>
</dbReference>
<evidence type="ECO:0000256" key="1">
    <source>
        <dbReference type="ARBA" id="ARBA00023236"/>
    </source>
</evidence>
<protein>
    <submittedName>
        <fullName evidence="6">DEDD exonuclease domain-containing protein</fullName>
    </submittedName>
</protein>
<proteinExistence type="predicted"/>
<feature type="domain" description="UVR" evidence="4">
    <location>
        <begin position="398"/>
        <end position="433"/>
    </location>
</feature>
<dbReference type="PANTHER" id="PTHR30562:SF1">
    <property type="entry name" value="UVRABC SYSTEM PROTEIN C"/>
    <property type="match status" value="1"/>
</dbReference>
<dbReference type="InterPro" id="IPR035901">
    <property type="entry name" value="GIY-YIG_endonuc_sf"/>
</dbReference>
<comment type="subunit">
    <text evidence="3">DNA polymerase III contains a core (composed of alpha, epsilon and theta chains) that associates with a tau subunit. This core dimerizes to form the POLIII' complex. PolIII' associates with the gamma complex (composed of gamma, delta, delta', psi and chi chains) and with the beta chain to form the complete DNA polymerase III complex.</text>
</comment>
<reference evidence="6" key="1">
    <citation type="journal article" date="2020" name="mSystems">
        <title>Genome- and Community-Level Interaction Insights into Carbon Utilization and Element Cycling Functions of Hydrothermarchaeota in Hydrothermal Sediment.</title>
        <authorList>
            <person name="Zhou Z."/>
            <person name="Liu Y."/>
            <person name="Xu W."/>
            <person name="Pan J."/>
            <person name="Luo Z.H."/>
            <person name="Li M."/>
        </authorList>
    </citation>
    <scope>NUCLEOTIDE SEQUENCE [LARGE SCALE GENOMIC DNA]</scope>
    <source>
        <strain evidence="6">SpSt-143</strain>
    </source>
</reference>
<accession>A0A7V2B0Z5</accession>
<dbReference type="InterPro" id="IPR036397">
    <property type="entry name" value="RNaseH_sf"/>
</dbReference>
<evidence type="ECO:0000259" key="5">
    <source>
        <dbReference type="PROSITE" id="PS50164"/>
    </source>
</evidence>
<dbReference type="InterPro" id="IPR036876">
    <property type="entry name" value="UVR_dom_sf"/>
</dbReference>
<dbReference type="GO" id="GO:0006289">
    <property type="term" value="P:nucleotide-excision repair"/>
    <property type="evidence" value="ECO:0007669"/>
    <property type="project" value="InterPro"/>
</dbReference>
<comment type="function">
    <text evidence="2">DNA polymerase III is a complex, multichain enzyme responsible for most of the replicative synthesis in bacteria. The epsilon subunit contain the editing function and is a proofreading 3'-5' exonuclease.</text>
</comment>
<dbReference type="SMART" id="SM00479">
    <property type="entry name" value="EXOIII"/>
    <property type="match status" value="1"/>
</dbReference>
<dbReference type="GO" id="GO:0009432">
    <property type="term" value="P:SOS response"/>
    <property type="evidence" value="ECO:0007669"/>
    <property type="project" value="UniProtKB-KW"/>
</dbReference>
<dbReference type="GO" id="GO:0006260">
    <property type="term" value="P:DNA replication"/>
    <property type="evidence" value="ECO:0007669"/>
    <property type="project" value="InterPro"/>
</dbReference>
<dbReference type="InterPro" id="IPR047296">
    <property type="entry name" value="GIY-YIG_UvrC_Cho"/>
</dbReference>
<dbReference type="InterPro" id="IPR012337">
    <property type="entry name" value="RNaseH-like_sf"/>
</dbReference>